<accession>A0A913Y842</accession>
<reference evidence="1" key="1">
    <citation type="submission" date="2022-11" db="UniProtKB">
        <authorList>
            <consortium name="EnsemblMetazoa"/>
        </authorList>
    </citation>
    <scope>IDENTIFICATION</scope>
</reference>
<dbReference type="RefSeq" id="XP_020915665.1">
    <property type="nucleotide sequence ID" value="XM_021060006.2"/>
</dbReference>
<keyword evidence="2" id="KW-1185">Reference proteome</keyword>
<sequence length="126" mass="14550">MSLHFLKQKETNDNSSKQRPACVLYSPWLVPVSTQTQCTQDYRSNLEYVSYRSEKELRMLNESLHSLQMSEIDLYLQTHFSTKALDAMQGLDVTHRSFPLIYRSLWGLVCCDGKSFPSVVRHTAAD</sequence>
<dbReference type="Proteomes" id="UP000887567">
    <property type="component" value="Unplaced"/>
</dbReference>
<name>A0A913Y842_EXADI</name>
<evidence type="ECO:0000313" key="1">
    <source>
        <dbReference type="EnsemblMetazoa" id="XP_020915665.1"/>
    </source>
</evidence>
<dbReference type="KEGG" id="epa:110253133"/>
<protein>
    <submittedName>
        <fullName evidence="1">Uncharacterized protein</fullName>
    </submittedName>
</protein>
<dbReference type="GeneID" id="110253133"/>
<dbReference type="AlphaFoldDB" id="A0A913Y842"/>
<dbReference type="OrthoDB" id="5970292at2759"/>
<evidence type="ECO:0000313" key="2">
    <source>
        <dbReference type="Proteomes" id="UP000887567"/>
    </source>
</evidence>
<dbReference type="EnsemblMetazoa" id="XM_021060006.2">
    <property type="protein sequence ID" value="XP_020915665.1"/>
    <property type="gene ID" value="LOC110253133"/>
</dbReference>
<proteinExistence type="predicted"/>
<organism evidence="1 2">
    <name type="scientific">Exaiptasia diaphana</name>
    <name type="common">Tropical sea anemone</name>
    <name type="synonym">Aiptasia pulchella</name>
    <dbReference type="NCBI Taxonomy" id="2652724"/>
    <lineage>
        <taxon>Eukaryota</taxon>
        <taxon>Metazoa</taxon>
        <taxon>Cnidaria</taxon>
        <taxon>Anthozoa</taxon>
        <taxon>Hexacorallia</taxon>
        <taxon>Actiniaria</taxon>
        <taxon>Aiptasiidae</taxon>
        <taxon>Exaiptasia</taxon>
    </lineage>
</organism>